<dbReference type="OrthoDB" id="4179303at2759"/>
<organism evidence="2 3">
    <name type="scientific">Hymenoscyphus albidus</name>
    <dbReference type="NCBI Taxonomy" id="595503"/>
    <lineage>
        <taxon>Eukaryota</taxon>
        <taxon>Fungi</taxon>
        <taxon>Dikarya</taxon>
        <taxon>Ascomycota</taxon>
        <taxon>Pezizomycotina</taxon>
        <taxon>Leotiomycetes</taxon>
        <taxon>Helotiales</taxon>
        <taxon>Helotiaceae</taxon>
        <taxon>Hymenoscyphus</taxon>
    </lineage>
</organism>
<evidence type="ECO:0000256" key="1">
    <source>
        <dbReference type="SAM" id="MobiDB-lite"/>
    </source>
</evidence>
<evidence type="ECO:0000313" key="2">
    <source>
        <dbReference type="EMBL" id="CAG8971432.1"/>
    </source>
</evidence>
<evidence type="ECO:0008006" key="4">
    <source>
        <dbReference type="Google" id="ProtNLM"/>
    </source>
</evidence>
<dbReference type="AlphaFoldDB" id="A0A9N9Q1I7"/>
<gene>
    <name evidence="2" type="ORF">HYALB_00002014</name>
</gene>
<dbReference type="Proteomes" id="UP000701801">
    <property type="component" value="Unassembled WGS sequence"/>
</dbReference>
<keyword evidence="3" id="KW-1185">Reference proteome</keyword>
<name>A0A9N9Q1I7_9HELO</name>
<protein>
    <recommendedName>
        <fullName evidence="4">F-box domain-containing protein</fullName>
    </recommendedName>
</protein>
<comment type="caution">
    <text evidence="2">The sequence shown here is derived from an EMBL/GenBank/DDBJ whole genome shotgun (WGS) entry which is preliminary data.</text>
</comment>
<sequence length="694" mass="79372">MEVTKRAKSNRLVLRRVAKARALPLILRARHLQLEMAHAAAIHKLSFNTLDQILIYLCEDGNLMLDRDKPITIQDIAAFLPASCFSNVLNFRQVNRNWNNVYRLRFEPRPKLLQLPAELLNKIVEHLAPRKAWPKKQKLIENRSTLSLESFSEHRPSPENDVNPLKQFRLVCRQFSYMDLCLEHLFSRVTTRFSPTGFETLHEILLGRSIRTKVKKFTYMVPRFYVGDINQLENMLKEQRTSPEFSQPSNSHQTASAHQRTPGSYMNELRQKTDKMISENIEKAKNQTRIIEQGIDSRALLLAFLLFKDLQQVKLLRVVDRSDEWWSRYLVRLRNLAQTPLDEAHLSWIEAYDHATKSLANAFLKSGNTEAWNFSCQFVDFRTPVIAPSDSILPGAITRLKFLTLQLIDEEGIDMTGKVLRLSQLCSEIMRQTRHLSGLHIGFSRVISAPLESVFHNTRWNHLRYFGIHMWSLDGEEIIRLLRRHPALTSVRLRQVSLKEGSRWEDVLRVIKQELNLKWLSLFEIGYGSAGVGPIHMIQEEDSDAEHDDNSGSESESDSDGSGTGPDESGSVDDEPAHGELFQWVGSQNGDYESEAGDESGESDSSAEASDQERWNDNDSDHEGAIGQSASIDPHTENHTSNPPPPDQDTAEHTLPECKCHDPISIADNGVTVDQRQWSSWELWATDSCQMHRL</sequence>
<accession>A0A9N9Q1I7</accession>
<feature type="region of interest" description="Disordered" evidence="1">
    <location>
        <begin position="239"/>
        <end position="263"/>
    </location>
</feature>
<proteinExistence type="predicted"/>
<dbReference type="EMBL" id="CAJVRM010000020">
    <property type="protein sequence ID" value="CAG8971432.1"/>
    <property type="molecule type" value="Genomic_DNA"/>
</dbReference>
<feature type="region of interest" description="Disordered" evidence="1">
    <location>
        <begin position="542"/>
        <end position="576"/>
    </location>
</feature>
<feature type="compositionally biased region" description="Basic and acidic residues" evidence="1">
    <location>
        <begin position="611"/>
        <end position="624"/>
    </location>
</feature>
<feature type="compositionally biased region" description="Polar residues" evidence="1">
    <location>
        <begin position="242"/>
        <end position="263"/>
    </location>
</feature>
<feature type="region of interest" description="Disordered" evidence="1">
    <location>
        <begin position="589"/>
        <end position="658"/>
    </location>
</feature>
<feature type="compositionally biased region" description="Acidic residues" evidence="1">
    <location>
        <begin position="592"/>
        <end position="602"/>
    </location>
</feature>
<evidence type="ECO:0000313" key="3">
    <source>
        <dbReference type="Proteomes" id="UP000701801"/>
    </source>
</evidence>
<reference evidence="2" key="1">
    <citation type="submission" date="2021-07" db="EMBL/GenBank/DDBJ databases">
        <authorList>
            <person name="Durling M."/>
        </authorList>
    </citation>
    <scope>NUCLEOTIDE SEQUENCE</scope>
</reference>